<evidence type="ECO:0000313" key="8">
    <source>
        <dbReference type="Proteomes" id="UP001056201"/>
    </source>
</evidence>
<evidence type="ECO:0000256" key="6">
    <source>
        <dbReference type="HAMAP-Rule" id="MF_00074"/>
    </source>
</evidence>
<dbReference type="SUPFAM" id="SSF53335">
    <property type="entry name" value="S-adenosyl-L-methionine-dependent methyltransferases"/>
    <property type="match status" value="1"/>
</dbReference>
<feature type="binding site" evidence="6">
    <location>
        <begin position="149"/>
        <end position="150"/>
    </location>
    <ligand>
        <name>S-adenosyl-L-methionine</name>
        <dbReference type="ChEBI" id="CHEBI:59789"/>
    </ligand>
</feature>
<keyword evidence="5 6" id="KW-0949">S-adenosyl-L-methionine</keyword>
<feature type="binding site" evidence="6">
    <location>
        <position position="98"/>
    </location>
    <ligand>
        <name>S-adenosyl-L-methionine</name>
        <dbReference type="ChEBI" id="CHEBI:59789"/>
    </ligand>
</feature>
<dbReference type="PANTHER" id="PTHR31760:SF0">
    <property type="entry name" value="S-ADENOSYL-L-METHIONINE-DEPENDENT METHYLTRANSFERASES SUPERFAMILY PROTEIN"/>
    <property type="match status" value="1"/>
</dbReference>
<keyword evidence="2 6" id="KW-0698">rRNA processing</keyword>
<dbReference type="CDD" id="cd02440">
    <property type="entry name" value="AdoMet_MTases"/>
    <property type="match status" value="1"/>
</dbReference>
<keyword evidence="4 6" id="KW-0808">Transferase</keyword>
<proteinExistence type="inferred from homology"/>
<comment type="subcellular location">
    <subcellularLocation>
        <location evidence="6">Cytoplasm</location>
    </subcellularLocation>
</comment>
<evidence type="ECO:0000256" key="3">
    <source>
        <dbReference type="ARBA" id="ARBA00022603"/>
    </source>
</evidence>
<keyword evidence="8" id="KW-1185">Reference proteome</keyword>
<dbReference type="EC" id="2.1.1.170" evidence="6"/>
<name>A0ABY4SG21_AQUTE</name>
<reference evidence="7" key="1">
    <citation type="submission" date="2022-05" db="EMBL/GenBank/DDBJ databases">
        <title>An RpoN-dependent PEP-CTERM gene is involved in floc formation of an Aquincola tertiaricarbonis strain.</title>
        <authorList>
            <person name="Qiu D."/>
            <person name="Xia M."/>
        </authorList>
    </citation>
    <scope>NUCLEOTIDE SEQUENCE</scope>
    <source>
        <strain evidence="7">RN12</strain>
    </source>
</reference>
<evidence type="ECO:0000256" key="4">
    <source>
        <dbReference type="ARBA" id="ARBA00022679"/>
    </source>
</evidence>
<dbReference type="GO" id="GO:0008168">
    <property type="term" value="F:methyltransferase activity"/>
    <property type="evidence" value="ECO:0007669"/>
    <property type="project" value="UniProtKB-KW"/>
</dbReference>
<keyword evidence="3 6" id="KW-0489">Methyltransferase</keyword>
<comment type="catalytic activity">
    <reaction evidence="6">
        <text>guanosine(527) in 16S rRNA + S-adenosyl-L-methionine = N(7)-methylguanosine(527) in 16S rRNA + S-adenosyl-L-homocysteine</text>
        <dbReference type="Rhea" id="RHEA:42732"/>
        <dbReference type="Rhea" id="RHEA-COMP:10209"/>
        <dbReference type="Rhea" id="RHEA-COMP:10210"/>
        <dbReference type="ChEBI" id="CHEBI:57856"/>
        <dbReference type="ChEBI" id="CHEBI:59789"/>
        <dbReference type="ChEBI" id="CHEBI:74269"/>
        <dbReference type="ChEBI" id="CHEBI:74480"/>
        <dbReference type="EC" id="2.1.1.170"/>
    </reaction>
</comment>
<sequence>MTSGSVNTTPLRAPLQQGLRDLGCWPADEAQAEGVTERLLAYLDLISRWNRVYNLTAVRDPAEMLVQHLLDSVAVVPPLTQALAAQRGDAAQRVLDVGSGAGLPGVVIAILRPELSVVCVDAVAKKARFIRQVATELGLRRLQAEHTRIEDLKAPGFGVVTSRAFASLVDFINLTRQHLAPGGVWMAMKGKLPDDEMAVLPPGVAVTGTQPLVVPGLDAQRCLVWMAPATEPA</sequence>
<evidence type="ECO:0000256" key="2">
    <source>
        <dbReference type="ARBA" id="ARBA00022552"/>
    </source>
</evidence>
<accession>A0ABY4SG21</accession>
<dbReference type="HAMAP" id="MF_00074">
    <property type="entry name" value="16SrRNA_methyltr_G"/>
    <property type="match status" value="1"/>
</dbReference>
<evidence type="ECO:0000256" key="5">
    <source>
        <dbReference type="ARBA" id="ARBA00022691"/>
    </source>
</evidence>
<protein>
    <recommendedName>
        <fullName evidence="6">Ribosomal RNA small subunit methyltransferase G</fullName>
        <ecNumber evidence="6">2.1.1.170</ecNumber>
    </recommendedName>
    <alternativeName>
        <fullName evidence="6">16S rRNA 7-methylguanosine methyltransferase</fullName>
        <shortName evidence="6">16S rRNA m7G methyltransferase</shortName>
    </alternativeName>
</protein>
<evidence type="ECO:0000256" key="1">
    <source>
        <dbReference type="ARBA" id="ARBA00022490"/>
    </source>
</evidence>
<keyword evidence="1 6" id="KW-0963">Cytoplasm</keyword>
<feature type="binding site" evidence="6">
    <location>
        <position position="103"/>
    </location>
    <ligand>
        <name>S-adenosyl-L-methionine</name>
        <dbReference type="ChEBI" id="CHEBI:59789"/>
    </ligand>
</feature>
<dbReference type="Proteomes" id="UP001056201">
    <property type="component" value="Chromosome 2"/>
</dbReference>
<dbReference type="InterPro" id="IPR029063">
    <property type="entry name" value="SAM-dependent_MTases_sf"/>
</dbReference>
<feature type="binding site" evidence="6">
    <location>
        <position position="163"/>
    </location>
    <ligand>
        <name>S-adenosyl-L-methionine</name>
        <dbReference type="ChEBI" id="CHEBI:59789"/>
    </ligand>
</feature>
<comment type="function">
    <text evidence="6">Specifically methylates the N7 position of guanine in position 527 of 16S rRNA.</text>
</comment>
<dbReference type="RefSeq" id="WP_250198361.1">
    <property type="nucleotide sequence ID" value="NZ_CP097636.1"/>
</dbReference>
<dbReference type="InterPro" id="IPR003682">
    <property type="entry name" value="rRNA_ssu_MeTfrase_G"/>
</dbReference>
<comment type="similarity">
    <text evidence="6">Belongs to the methyltransferase superfamily. RNA methyltransferase RsmG family.</text>
</comment>
<comment type="caution">
    <text evidence="6">Lacks conserved residue(s) required for the propagation of feature annotation.</text>
</comment>
<dbReference type="Pfam" id="PF02527">
    <property type="entry name" value="GidB"/>
    <property type="match status" value="1"/>
</dbReference>
<evidence type="ECO:0000313" key="7">
    <source>
        <dbReference type="EMBL" id="URI10154.1"/>
    </source>
</evidence>
<dbReference type="GO" id="GO:0032259">
    <property type="term" value="P:methylation"/>
    <property type="evidence" value="ECO:0007669"/>
    <property type="project" value="UniProtKB-KW"/>
</dbReference>
<dbReference type="PANTHER" id="PTHR31760">
    <property type="entry name" value="S-ADENOSYL-L-METHIONINE-DEPENDENT METHYLTRANSFERASES SUPERFAMILY PROTEIN"/>
    <property type="match status" value="1"/>
</dbReference>
<dbReference type="Gene3D" id="3.40.50.150">
    <property type="entry name" value="Vaccinia Virus protein VP39"/>
    <property type="match status" value="1"/>
</dbReference>
<dbReference type="NCBIfam" id="TIGR00138">
    <property type="entry name" value="rsmG_gidB"/>
    <property type="match status" value="1"/>
</dbReference>
<gene>
    <name evidence="6 7" type="primary">rsmG</name>
    <name evidence="7" type="ORF">MW290_31975</name>
</gene>
<dbReference type="EMBL" id="CP097636">
    <property type="protein sequence ID" value="URI10154.1"/>
    <property type="molecule type" value="Genomic_DNA"/>
</dbReference>
<organism evidence="7 8">
    <name type="scientific">Aquincola tertiaricarbonis</name>
    <dbReference type="NCBI Taxonomy" id="391953"/>
    <lineage>
        <taxon>Bacteria</taxon>
        <taxon>Pseudomonadati</taxon>
        <taxon>Pseudomonadota</taxon>
        <taxon>Betaproteobacteria</taxon>
        <taxon>Burkholderiales</taxon>
        <taxon>Sphaerotilaceae</taxon>
        <taxon>Aquincola</taxon>
    </lineage>
</organism>
<dbReference type="PIRSF" id="PIRSF003078">
    <property type="entry name" value="GidB"/>
    <property type="match status" value="1"/>
</dbReference>